<name>A0ACB0Z887_MELEN</name>
<comment type="caution">
    <text evidence="1">The sequence shown here is derived from an EMBL/GenBank/DDBJ whole genome shotgun (WGS) entry which is preliminary data.</text>
</comment>
<accession>A0ACB0Z887</accession>
<dbReference type="Proteomes" id="UP001497535">
    <property type="component" value="Unassembled WGS sequence"/>
</dbReference>
<evidence type="ECO:0000313" key="1">
    <source>
        <dbReference type="EMBL" id="CAK5074662.1"/>
    </source>
</evidence>
<proteinExistence type="predicted"/>
<organism evidence="1 2">
    <name type="scientific">Meloidogyne enterolobii</name>
    <name type="common">Root-knot nematode worm</name>
    <name type="synonym">Meloidogyne mayaguensis</name>
    <dbReference type="NCBI Taxonomy" id="390850"/>
    <lineage>
        <taxon>Eukaryota</taxon>
        <taxon>Metazoa</taxon>
        <taxon>Ecdysozoa</taxon>
        <taxon>Nematoda</taxon>
        <taxon>Chromadorea</taxon>
        <taxon>Rhabditida</taxon>
        <taxon>Tylenchina</taxon>
        <taxon>Tylenchomorpha</taxon>
        <taxon>Tylenchoidea</taxon>
        <taxon>Meloidogynidae</taxon>
        <taxon>Meloidogyninae</taxon>
        <taxon>Meloidogyne</taxon>
    </lineage>
</organism>
<dbReference type="EMBL" id="CAVMJV010000027">
    <property type="protein sequence ID" value="CAK5074662.1"/>
    <property type="molecule type" value="Genomic_DNA"/>
</dbReference>
<reference evidence="1" key="1">
    <citation type="submission" date="2023-11" db="EMBL/GenBank/DDBJ databases">
        <authorList>
            <person name="Poullet M."/>
        </authorList>
    </citation>
    <scope>NUCLEOTIDE SEQUENCE</scope>
    <source>
        <strain evidence="1">E1834</strain>
    </source>
</reference>
<protein>
    <submittedName>
        <fullName evidence="1">Uncharacterized protein</fullName>
    </submittedName>
</protein>
<evidence type="ECO:0000313" key="2">
    <source>
        <dbReference type="Proteomes" id="UP001497535"/>
    </source>
</evidence>
<gene>
    <name evidence="1" type="ORF">MENTE1834_LOCUS21427</name>
</gene>
<keyword evidence="2" id="KW-1185">Reference proteome</keyword>
<sequence length="52" mass="5988">MGFDVYNALDLMENQSFLEELKFGIGDGNLQYYLYNWKCPDIAPARIGLVLQ</sequence>